<feature type="modified residue" description="4-aspartylphosphate" evidence="9">
    <location>
        <position position="59"/>
    </location>
</feature>
<keyword evidence="8" id="KW-0902">Two-component regulatory system</keyword>
<evidence type="ECO:0000313" key="13">
    <source>
        <dbReference type="Proteomes" id="UP000007089"/>
    </source>
</evidence>
<comment type="catalytic activity">
    <reaction evidence="1">
        <text>ATP + protein L-histidine = ADP + protein N-phospho-L-histidine.</text>
        <dbReference type="EC" id="2.7.13.3"/>
    </reaction>
</comment>
<sequence>MKHGGGPRRPRVLVVDDNASLVDNLSEILEGAGYAVAGAGSCAAALALAEQGFDVALVDLKLPDGDGTALAPRLKELSPNGEVVLLTGFATLESAVAAVRAGACAYLVKPCATQELLLTVEQAMRQVRLHQEKRDLASRAQMAEKLAAVGTMTAGLSHEIRNPLNAAALQLSVLERRIQKLEAERQGPLLEPLTLVKDEIRRLDHILEDFLQFARPREFVRKAIEVAPVITKVVDLLGGEAERRGVRLERELEPVPPVAGDEERLRQVLVNLCLNALEAVDARGLVRVSCRPAPADVDHPEAPAMVDLLIDDDGPGVVPDQRDRIFEPFFTTKARGSGLGLSIVHAIVTQHGGTIRIEDSPEGGARFVLRLPRAQ</sequence>
<dbReference type="InterPro" id="IPR005467">
    <property type="entry name" value="His_kinase_dom"/>
</dbReference>
<dbReference type="PRINTS" id="PR00344">
    <property type="entry name" value="BCTRLSENSOR"/>
</dbReference>
<accession>B8JDB6</accession>
<dbReference type="Gene3D" id="3.30.565.10">
    <property type="entry name" value="Histidine kinase-like ATPase, C-terminal domain"/>
    <property type="match status" value="1"/>
</dbReference>
<dbReference type="Proteomes" id="UP000007089">
    <property type="component" value="Chromosome"/>
</dbReference>
<evidence type="ECO:0000259" key="10">
    <source>
        <dbReference type="PROSITE" id="PS50109"/>
    </source>
</evidence>
<evidence type="ECO:0000256" key="5">
    <source>
        <dbReference type="ARBA" id="ARBA00022741"/>
    </source>
</evidence>
<dbReference type="Gene3D" id="3.40.50.2300">
    <property type="match status" value="1"/>
</dbReference>
<dbReference type="PANTHER" id="PTHR43065">
    <property type="entry name" value="SENSOR HISTIDINE KINASE"/>
    <property type="match status" value="1"/>
</dbReference>
<dbReference type="InterPro" id="IPR036890">
    <property type="entry name" value="HATPase_C_sf"/>
</dbReference>
<keyword evidence="6 12" id="KW-0418">Kinase</keyword>
<dbReference type="Pfam" id="PF02518">
    <property type="entry name" value="HATPase_c"/>
    <property type="match status" value="1"/>
</dbReference>
<keyword evidence="13" id="KW-1185">Reference proteome</keyword>
<protein>
    <recommendedName>
        <fullName evidence="2">histidine kinase</fullName>
        <ecNumber evidence="2">2.7.13.3</ecNumber>
    </recommendedName>
</protein>
<dbReference type="InterPro" id="IPR011006">
    <property type="entry name" value="CheY-like_superfamily"/>
</dbReference>
<dbReference type="Gene3D" id="1.10.287.130">
    <property type="match status" value="1"/>
</dbReference>
<dbReference type="EMBL" id="CP001359">
    <property type="protein sequence ID" value="ACL65965.1"/>
    <property type="molecule type" value="Genomic_DNA"/>
</dbReference>
<feature type="domain" description="Histidine kinase" evidence="10">
    <location>
        <begin position="155"/>
        <end position="375"/>
    </location>
</feature>
<feature type="domain" description="Response regulatory" evidence="11">
    <location>
        <begin position="11"/>
        <end position="124"/>
    </location>
</feature>
<dbReference type="Pfam" id="PF00512">
    <property type="entry name" value="HisKA"/>
    <property type="match status" value="1"/>
</dbReference>
<dbReference type="HOGENOM" id="CLU_000445_114_72_7"/>
<dbReference type="InterPro" id="IPR003594">
    <property type="entry name" value="HATPase_dom"/>
</dbReference>
<dbReference type="PROSITE" id="PS50110">
    <property type="entry name" value="RESPONSE_REGULATORY"/>
    <property type="match status" value="1"/>
</dbReference>
<dbReference type="InterPro" id="IPR004358">
    <property type="entry name" value="Sig_transdc_His_kin-like_C"/>
</dbReference>
<dbReference type="PANTHER" id="PTHR43065:SF10">
    <property type="entry name" value="PEROXIDE STRESS-ACTIVATED HISTIDINE KINASE MAK3"/>
    <property type="match status" value="1"/>
</dbReference>
<name>B8JDB6_ANAD2</name>
<dbReference type="InterPro" id="IPR001789">
    <property type="entry name" value="Sig_transdc_resp-reg_receiver"/>
</dbReference>
<dbReference type="SUPFAM" id="SSF55874">
    <property type="entry name" value="ATPase domain of HSP90 chaperone/DNA topoisomerase II/histidine kinase"/>
    <property type="match status" value="1"/>
</dbReference>
<dbReference type="KEGG" id="acp:A2cp1_2628"/>
<reference evidence="12" key="1">
    <citation type="submission" date="2009-01" db="EMBL/GenBank/DDBJ databases">
        <title>Complete sequence of Anaeromyxobacter dehalogenans 2CP-1.</title>
        <authorList>
            <consortium name="US DOE Joint Genome Institute"/>
            <person name="Lucas S."/>
            <person name="Copeland A."/>
            <person name="Lapidus A."/>
            <person name="Glavina del Rio T."/>
            <person name="Dalin E."/>
            <person name="Tice H."/>
            <person name="Bruce D."/>
            <person name="Goodwin L."/>
            <person name="Pitluck S."/>
            <person name="Saunders E."/>
            <person name="Brettin T."/>
            <person name="Detter J.C."/>
            <person name="Han C."/>
            <person name="Larimer F."/>
            <person name="Land M."/>
            <person name="Hauser L."/>
            <person name="Kyrpides N."/>
            <person name="Ovchinnikova G."/>
            <person name="Beliaev A.S."/>
            <person name="Richardson P."/>
        </authorList>
    </citation>
    <scope>NUCLEOTIDE SEQUENCE</scope>
    <source>
        <strain evidence="12">2CP-1</strain>
    </source>
</reference>
<dbReference type="GO" id="GO:0005524">
    <property type="term" value="F:ATP binding"/>
    <property type="evidence" value="ECO:0007669"/>
    <property type="project" value="UniProtKB-KW"/>
</dbReference>
<evidence type="ECO:0000259" key="11">
    <source>
        <dbReference type="PROSITE" id="PS50110"/>
    </source>
</evidence>
<evidence type="ECO:0000256" key="7">
    <source>
        <dbReference type="ARBA" id="ARBA00022840"/>
    </source>
</evidence>
<evidence type="ECO:0000256" key="3">
    <source>
        <dbReference type="ARBA" id="ARBA00022553"/>
    </source>
</evidence>
<evidence type="ECO:0000256" key="8">
    <source>
        <dbReference type="ARBA" id="ARBA00023012"/>
    </source>
</evidence>
<evidence type="ECO:0000256" key="9">
    <source>
        <dbReference type="PROSITE-ProRule" id="PRU00169"/>
    </source>
</evidence>
<dbReference type="EC" id="2.7.13.3" evidence="2"/>
<keyword evidence="7" id="KW-0067">ATP-binding</keyword>
<evidence type="ECO:0000256" key="1">
    <source>
        <dbReference type="ARBA" id="ARBA00000085"/>
    </source>
</evidence>
<dbReference type="GO" id="GO:0000155">
    <property type="term" value="F:phosphorelay sensor kinase activity"/>
    <property type="evidence" value="ECO:0007669"/>
    <property type="project" value="InterPro"/>
</dbReference>
<organism evidence="12 13">
    <name type="scientific">Anaeromyxobacter dehalogenans (strain ATCC BAA-258 / DSM 21875 / 2CP-1)</name>
    <dbReference type="NCBI Taxonomy" id="455488"/>
    <lineage>
        <taxon>Bacteria</taxon>
        <taxon>Pseudomonadati</taxon>
        <taxon>Myxococcota</taxon>
        <taxon>Myxococcia</taxon>
        <taxon>Myxococcales</taxon>
        <taxon>Cystobacterineae</taxon>
        <taxon>Anaeromyxobacteraceae</taxon>
        <taxon>Anaeromyxobacter</taxon>
    </lineage>
</organism>
<proteinExistence type="predicted"/>
<evidence type="ECO:0000313" key="12">
    <source>
        <dbReference type="EMBL" id="ACL65965.1"/>
    </source>
</evidence>
<dbReference type="PROSITE" id="PS50109">
    <property type="entry name" value="HIS_KIN"/>
    <property type="match status" value="1"/>
</dbReference>
<dbReference type="SUPFAM" id="SSF47384">
    <property type="entry name" value="Homodimeric domain of signal transducing histidine kinase"/>
    <property type="match status" value="1"/>
</dbReference>
<dbReference type="Pfam" id="PF00072">
    <property type="entry name" value="Response_reg"/>
    <property type="match status" value="1"/>
</dbReference>
<dbReference type="SUPFAM" id="SSF52172">
    <property type="entry name" value="CheY-like"/>
    <property type="match status" value="1"/>
</dbReference>
<dbReference type="RefSeq" id="WP_012633747.1">
    <property type="nucleotide sequence ID" value="NC_011891.1"/>
</dbReference>
<dbReference type="SMART" id="SM00387">
    <property type="entry name" value="HATPase_c"/>
    <property type="match status" value="1"/>
</dbReference>
<keyword evidence="5" id="KW-0547">Nucleotide-binding</keyword>
<dbReference type="InterPro" id="IPR003661">
    <property type="entry name" value="HisK_dim/P_dom"/>
</dbReference>
<evidence type="ECO:0000256" key="6">
    <source>
        <dbReference type="ARBA" id="ARBA00022777"/>
    </source>
</evidence>
<keyword evidence="4 12" id="KW-0808">Transferase</keyword>
<dbReference type="SMART" id="SM00448">
    <property type="entry name" value="REC"/>
    <property type="match status" value="1"/>
</dbReference>
<dbReference type="SMART" id="SM00388">
    <property type="entry name" value="HisKA"/>
    <property type="match status" value="1"/>
</dbReference>
<keyword evidence="3 9" id="KW-0597">Phosphoprotein</keyword>
<dbReference type="InterPro" id="IPR036097">
    <property type="entry name" value="HisK_dim/P_sf"/>
</dbReference>
<evidence type="ECO:0000256" key="2">
    <source>
        <dbReference type="ARBA" id="ARBA00012438"/>
    </source>
</evidence>
<dbReference type="CDD" id="cd00082">
    <property type="entry name" value="HisKA"/>
    <property type="match status" value="1"/>
</dbReference>
<dbReference type="AlphaFoldDB" id="B8JDB6"/>
<gene>
    <name evidence="12" type="ordered locus">A2cp1_2628</name>
</gene>
<evidence type="ECO:0000256" key="4">
    <source>
        <dbReference type="ARBA" id="ARBA00022679"/>
    </source>
</evidence>